<dbReference type="RefSeq" id="WP_123881332.1">
    <property type="nucleotide sequence ID" value="NZ_RPFZ01000001.1"/>
</dbReference>
<proteinExistence type="predicted"/>
<reference evidence="5 6" key="1">
    <citation type="submission" date="2018-11" db="EMBL/GenBank/DDBJ databases">
        <title>Erythrobacter spongiae sp. nov., isolated from a marine sponge.</title>
        <authorList>
            <person name="Zhuang L."/>
            <person name="Luo L."/>
        </authorList>
    </citation>
    <scope>NUCLEOTIDE SEQUENCE [LARGE SCALE GENOMIC DNA]</scope>
    <source>
        <strain evidence="5 6">HN-E23</strain>
    </source>
</reference>
<dbReference type="GO" id="GO:0006355">
    <property type="term" value="P:regulation of DNA-templated transcription"/>
    <property type="evidence" value="ECO:0007669"/>
    <property type="project" value="InterPro"/>
</dbReference>
<dbReference type="InterPro" id="IPR036390">
    <property type="entry name" value="WH_DNA-bd_sf"/>
</dbReference>
<dbReference type="GO" id="GO:0003677">
    <property type="term" value="F:DNA binding"/>
    <property type="evidence" value="ECO:0007669"/>
    <property type="project" value="UniProtKB-KW"/>
</dbReference>
<dbReference type="Pfam" id="PF13545">
    <property type="entry name" value="HTH_Crp_2"/>
    <property type="match status" value="1"/>
</dbReference>
<feature type="domain" description="HTH crp-type" evidence="4">
    <location>
        <begin position="164"/>
        <end position="238"/>
    </location>
</feature>
<dbReference type="SUPFAM" id="SSF46785">
    <property type="entry name" value="Winged helix' DNA-binding domain"/>
    <property type="match status" value="1"/>
</dbReference>
<dbReference type="PROSITE" id="PS51063">
    <property type="entry name" value="HTH_CRP_2"/>
    <property type="match status" value="1"/>
</dbReference>
<accession>A0A3N5CSQ8</accession>
<dbReference type="Gene3D" id="2.60.120.10">
    <property type="entry name" value="Jelly Rolls"/>
    <property type="match status" value="1"/>
</dbReference>
<evidence type="ECO:0000313" key="6">
    <source>
        <dbReference type="Proteomes" id="UP000275232"/>
    </source>
</evidence>
<dbReference type="OrthoDB" id="6155297at2"/>
<keyword evidence="3" id="KW-0804">Transcription</keyword>
<evidence type="ECO:0000256" key="2">
    <source>
        <dbReference type="ARBA" id="ARBA00023125"/>
    </source>
</evidence>
<dbReference type="AlphaFoldDB" id="A0A3N5CSQ8"/>
<dbReference type="SUPFAM" id="SSF51206">
    <property type="entry name" value="cAMP-binding domain-like"/>
    <property type="match status" value="1"/>
</dbReference>
<evidence type="ECO:0000256" key="1">
    <source>
        <dbReference type="ARBA" id="ARBA00023015"/>
    </source>
</evidence>
<comment type="caution">
    <text evidence="5">The sequence shown here is derived from an EMBL/GenBank/DDBJ whole genome shotgun (WGS) entry which is preliminary data.</text>
</comment>
<gene>
    <name evidence="5" type="ORF">EG799_11500</name>
</gene>
<dbReference type="InterPro" id="IPR036388">
    <property type="entry name" value="WH-like_DNA-bd_sf"/>
</dbReference>
<evidence type="ECO:0000256" key="3">
    <source>
        <dbReference type="ARBA" id="ARBA00023163"/>
    </source>
</evidence>
<protein>
    <submittedName>
        <fullName evidence="5">Crp/Fnr family transcriptional regulator</fullName>
    </submittedName>
</protein>
<evidence type="ECO:0000259" key="4">
    <source>
        <dbReference type="PROSITE" id="PS51063"/>
    </source>
</evidence>
<dbReference type="InterPro" id="IPR018490">
    <property type="entry name" value="cNMP-bd_dom_sf"/>
</dbReference>
<dbReference type="InterPro" id="IPR012318">
    <property type="entry name" value="HTH_CRP"/>
</dbReference>
<dbReference type="Proteomes" id="UP000275232">
    <property type="component" value="Unassembled WGS sequence"/>
</dbReference>
<organism evidence="5 6">
    <name type="scientific">Aurantiacibacter spongiae</name>
    <dbReference type="NCBI Taxonomy" id="2488860"/>
    <lineage>
        <taxon>Bacteria</taxon>
        <taxon>Pseudomonadati</taxon>
        <taxon>Pseudomonadota</taxon>
        <taxon>Alphaproteobacteria</taxon>
        <taxon>Sphingomonadales</taxon>
        <taxon>Erythrobacteraceae</taxon>
        <taxon>Aurantiacibacter</taxon>
    </lineage>
</organism>
<dbReference type="EMBL" id="RPFZ01000001">
    <property type="protein sequence ID" value="RPF72174.1"/>
    <property type="molecule type" value="Genomic_DNA"/>
</dbReference>
<keyword evidence="1" id="KW-0805">Transcription regulation</keyword>
<dbReference type="Gene3D" id="1.10.10.10">
    <property type="entry name" value="Winged helix-like DNA-binding domain superfamily/Winged helix DNA-binding domain"/>
    <property type="match status" value="1"/>
</dbReference>
<name>A0A3N5CSQ8_9SPHN</name>
<evidence type="ECO:0000313" key="5">
    <source>
        <dbReference type="EMBL" id="RPF72174.1"/>
    </source>
</evidence>
<keyword evidence="6" id="KW-1185">Reference proteome</keyword>
<keyword evidence="2" id="KW-0238">DNA-binding</keyword>
<sequence>MTELTQLFPRSTTPRADYARADLTALVTRLHAFDRRVQPSVFEAVFTGRRNFAVDTPIWSQDDVAENIAVIEEGFAYRFQIMPDGRRYVSDIYGPGAICNWSRDQDAPIRSDILFKKRTAVSLFGKDALREVFAETPGIETAILRHEHARALRASQRTRTLVVGQAPERFLHFLLDLKSEYAVAGLRYDNARSGMTQAEIADMLGITPVHLGRTIRSLLAEERVIRKTLTNHIVVRPEEESRSLAYVDHMHRPPADSARSA</sequence>
<dbReference type="InterPro" id="IPR014710">
    <property type="entry name" value="RmlC-like_jellyroll"/>
</dbReference>